<dbReference type="HAMAP" id="MF_01401">
    <property type="entry name" value="MsrA"/>
    <property type="match status" value="1"/>
</dbReference>
<dbReference type="GO" id="GO:0008113">
    <property type="term" value="F:peptide-methionine (S)-S-oxide reductase activity"/>
    <property type="evidence" value="ECO:0007669"/>
    <property type="project" value="UniProtKB-EC"/>
</dbReference>
<dbReference type="EC" id="1.8.4.11" evidence="2"/>
<dbReference type="EMBL" id="MCFF01000063">
    <property type="protein sequence ID" value="ORZ01874.1"/>
    <property type="molecule type" value="Genomic_DNA"/>
</dbReference>
<dbReference type="Pfam" id="PF01625">
    <property type="entry name" value="PMSR"/>
    <property type="match status" value="1"/>
</dbReference>
<evidence type="ECO:0000313" key="9">
    <source>
        <dbReference type="Proteomes" id="UP000193648"/>
    </source>
</evidence>
<dbReference type="Proteomes" id="UP000193648">
    <property type="component" value="Unassembled WGS sequence"/>
</dbReference>
<dbReference type="SUPFAM" id="SSF55068">
    <property type="entry name" value="Peptide methionine sulfoxide reductase"/>
    <property type="match status" value="1"/>
</dbReference>
<evidence type="ECO:0000256" key="2">
    <source>
        <dbReference type="ARBA" id="ARBA00012502"/>
    </source>
</evidence>
<dbReference type="InParanoid" id="A0A1Y2G7V1"/>
<comment type="caution">
    <text evidence="8">The sequence shown here is derived from an EMBL/GenBank/DDBJ whole genome shotgun (WGS) entry which is preliminary data.</text>
</comment>
<dbReference type="STRING" id="64571.A0A1Y2G7V1"/>
<keyword evidence="9" id="KW-1185">Reference proteome</keyword>
<dbReference type="GO" id="GO:0034599">
    <property type="term" value="P:cellular response to oxidative stress"/>
    <property type="evidence" value="ECO:0007669"/>
    <property type="project" value="UniProtKB-ARBA"/>
</dbReference>
<dbReference type="RefSeq" id="XP_021876171.1">
    <property type="nucleotide sequence ID" value="XM_022021157.1"/>
</dbReference>
<evidence type="ECO:0000256" key="3">
    <source>
        <dbReference type="ARBA" id="ARBA00023002"/>
    </source>
</evidence>
<dbReference type="FunCoup" id="A0A1Y2G7V1">
    <property type="interactions" value="456"/>
</dbReference>
<gene>
    <name evidence="8" type="ORF">BCR41DRAFT_313781</name>
</gene>
<name>A0A1Y2G7V1_9FUNG</name>
<dbReference type="PANTHER" id="PTHR43774">
    <property type="entry name" value="PEPTIDE METHIONINE SULFOXIDE REDUCTASE"/>
    <property type="match status" value="1"/>
</dbReference>
<proteinExistence type="inferred from homology"/>
<organism evidence="8 9">
    <name type="scientific">Lobosporangium transversale</name>
    <dbReference type="NCBI Taxonomy" id="64571"/>
    <lineage>
        <taxon>Eukaryota</taxon>
        <taxon>Fungi</taxon>
        <taxon>Fungi incertae sedis</taxon>
        <taxon>Mucoromycota</taxon>
        <taxon>Mortierellomycotina</taxon>
        <taxon>Mortierellomycetes</taxon>
        <taxon>Mortierellales</taxon>
        <taxon>Mortierellaceae</taxon>
        <taxon>Lobosporangium</taxon>
    </lineage>
</organism>
<keyword evidence="3" id="KW-0560">Oxidoreductase</keyword>
<dbReference type="AlphaFoldDB" id="A0A1Y2G7V1"/>
<comment type="catalytic activity">
    <reaction evidence="5">
        <text>L-methionyl-[protein] + [thioredoxin]-disulfide + H2O = L-methionyl-(S)-S-oxide-[protein] + [thioredoxin]-dithiol</text>
        <dbReference type="Rhea" id="RHEA:14217"/>
        <dbReference type="Rhea" id="RHEA-COMP:10698"/>
        <dbReference type="Rhea" id="RHEA-COMP:10700"/>
        <dbReference type="Rhea" id="RHEA-COMP:12313"/>
        <dbReference type="Rhea" id="RHEA-COMP:12315"/>
        <dbReference type="ChEBI" id="CHEBI:15377"/>
        <dbReference type="ChEBI" id="CHEBI:16044"/>
        <dbReference type="ChEBI" id="CHEBI:29950"/>
        <dbReference type="ChEBI" id="CHEBI:44120"/>
        <dbReference type="ChEBI" id="CHEBI:50058"/>
        <dbReference type="EC" id="1.8.4.11"/>
    </reaction>
</comment>
<dbReference type="InterPro" id="IPR002569">
    <property type="entry name" value="Met_Sox_Rdtase_MsrA_dom"/>
</dbReference>
<accession>A0A1Y2G7V1</accession>
<reference evidence="8 9" key="1">
    <citation type="submission" date="2016-07" db="EMBL/GenBank/DDBJ databases">
        <title>Pervasive Adenine N6-methylation of Active Genes in Fungi.</title>
        <authorList>
            <consortium name="DOE Joint Genome Institute"/>
            <person name="Mondo S.J."/>
            <person name="Dannebaum R.O."/>
            <person name="Kuo R.C."/>
            <person name="Labutti K."/>
            <person name="Haridas S."/>
            <person name="Kuo A."/>
            <person name="Salamov A."/>
            <person name="Ahrendt S.R."/>
            <person name="Lipzen A."/>
            <person name="Sullivan W."/>
            <person name="Andreopoulos W.B."/>
            <person name="Clum A."/>
            <person name="Lindquist E."/>
            <person name="Daum C."/>
            <person name="Ramamoorthy G.K."/>
            <person name="Gryganskyi A."/>
            <person name="Culley D."/>
            <person name="Magnuson J.K."/>
            <person name="James T.Y."/>
            <person name="O'Malley M.A."/>
            <person name="Stajich J.E."/>
            <person name="Spatafora J.W."/>
            <person name="Visel A."/>
            <person name="Grigoriev I.V."/>
        </authorList>
    </citation>
    <scope>NUCLEOTIDE SEQUENCE [LARGE SCALE GENOMIC DNA]</scope>
    <source>
        <strain evidence="8 9">NRRL 3116</strain>
    </source>
</reference>
<evidence type="ECO:0000256" key="4">
    <source>
        <dbReference type="ARBA" id="ARBA00030643"/>
    </source>
</evidence>
<dbReference type="InterPro" id="IPR036509">
    <property type="entry name" value="Met_Sox_Rdtase_MsrA_sf"/>
</dbReference>
<dbReference type="OrthoDB" id="77405at2759"/>
<protein>
    <recommendedName>
        <fullName evidence="2">peptide-methionine (S)-S-oxide reductase</fullName>
        <ecNumber evidence="2">1.8.4.11</ecNumber>
    </recommendedName>
    <alternativeName>
        <fullName evidence="4">Peptide-methionine (S)-S-oxide reductase</fullName>
    </alternativeName>
</protein>
<evidence type="ECO:0000259" key="7">
    <source>
        <dbReference type="Pfam" id="PF01625"/>
    </source>
</evidence>
<dbReference type="GeneID" id="33563001"/>
<evidence type="ECO:0000256" key="6">
    <source>
        <dbReference type="ARBA" id="ARBA00048782"/>
    </source>
</evidence>
<feature type="domain" description="Peptide methionine sulphoxide reductase MsrA" evidence="7">
    <location>
        <begin position="13"/>
        <end position="167"/>
    </location>
</feature>
<dbReference type="PANTHER" id="PTHR43774:SF1">
    <property type="entry name" value="PEPTIDE METHIONINE SULFOXIDE REDUCTASE MSRA 2"/>
    <property type="match status" value="1"/>
</dbReference>
<comment type="similarity">
    <text evidence="1">Belongs to the MsrA Met sulfoxide reductase family.</text>
</comment>
<evidence type="ECO:0000256" key="5">
    <source>
        <dbReference type="ARBA" id="ARBA00047806"/>
    </source>
</evidence>
<evidence type="ECO:0000256" key="1">
    <source>
        <dbReference type="ARBA" id="ARBA00005591"/>
    </source>
</evidence>
<sequence length="175" mass="20340">MFSSSITAPKAEKATFAAGCFWGVEKAFQKHFKSEKITTRVGYTGGIDSFPTYKKVCLGNTEHAEALQIEYIPSEKINYPLLVEFFYRMHDPTTLNYQGPDRGTQYRSAIFYHSPEQKEIAERVTADIQSKHYQKKKIVTQIAPAATWYDAEEYHQKYLDRNPFGYECPSHFLRW</sequence>
<dbReference type="NCBIfam" id="TIGR00401">
    <property type="entry name" value="msrA"/>
    <property type="match status" value="1"/>
</dbReference>
<dbReference type="FunFam" id="3.30.1060.10:FF:000006">
    <property type="entry name" value="Peptide methionine sulfoxide reductase"/>
    <property type="match status" value="1"/>
</dbReference>
<comment type="catalytic activity">
    <reaction evidence="6">
        <text>[thioredoxin]-disulfide + L-methionine + H2O = L-methionine (S)-S-oxide + [thioredoxin]-dithiol</text>
        <dbReference type="Rhea" id="RHEA:19993"/>
        <dbReference type="Rhea" id="RHEA-COMP:10698"/>
        <dbReference type="Rhea" id="RHEA-COMP:10700"/>
        <dbReference type="ChEBI" id="CHEBI:15377"/>
        <dbReference type="ChEBI" id="CHEBI:29950"/>
        <dbReference type="ChEBI" id="CHEBI:50058"/>
        <dbReference type="ChEBI" id="CHEBI:57844"/>
        <dbReference type="ChEBI" id="CHEBI:58772"/>
        <dbReference type="EC" id="1.8.4.11"/>
    </reaction>
</comment>
<dbReference type="Gene3D" id="3.30.1060.10">
    <property type="entry name" value="Peptide methionine sulphoxide reductase MsrA"/>
    <property type="match status" value="1"/>
</dbReference>
<evidence type="ECO:0000313" key="8">
    <source>
        <dbReference type="EMBL" id="ORZ01874.1"/>
    </source>
</evidence>